<feature type="region of interest" description="Disordered" evidence="7">
    <location>
        <begin position="820"/>
        <end position="846"/>
    </location>
</feature>
<evidence type="ECO:0000256" key="7">
    <source>
        <dbReference type="SAM" id="MobiDB-lite"/>
    </source>
</evidence>
<evidence type="ECO:0000313" key="9">
    <source>
        <dbReference type="EMBL" id="SMY23995.1"/>
    </source>
</evidence>
<evidence type="ECO:0000256" key="6">
    <source>
        <dbReference type="ARBA" id="ARBA00022840"/>
    </source>
</evidence>
<dbReference type="Pfam" id="PF08543">
    <property type="entry name" value="Phos_pyr_kin"/>
    <property type="match status" value="1"/>
</dbReference>
<keyword evidence="4" id="KW-0547">Nucleotide-binding</keyword>
<feature type="region of interest" description="Disordered" evidence="7">
    <location>
        <begin position="301"/>
        <end position="322"/>
    </location>
</feature>
<dbReference type="EC" id="2.7.1.35" evidence="2"/>
<dbReference type="Gene3D" id="3.40.1190.20">
    <property type="match status" value="1"/>
</dbReference>
<evidence type="ECO:0000313" key="10">
    <source>
        <dbReference type="Proteomes" id="UP000215453"/>
    </source>
</evidence>
<feature type="compositionally biased region" description="Polar residues" evidence="7">
    <location>
        <begin position="749"/>
        <end position="761"/>
    </location>
</feature>
<feature type="region of interest" description="Disordered" evidence="7">
    <location>
        <begin position="735"/>
        <end position="763"/>
    </location>
</feature>
<dbReference type="AlphaFoldDB" id="A0A1Y6LI32"/>
<reference evidence="9 10" key="1">
    <citation type="submission" date="2016-10" db="EMBL/GenBank/DDBJ databases">
        <authorList>
            <person name="Varghese N."/>
        </authorList>
    </citation>
    <scope>NUCLEOTIDE SEQUENCE [LARGE SCALE GENOMIC DNA]</scope>
</reference>
<dbReference type="GO" id="GO:0008478">
    <property type="term" value="F:pyridoxal kinase activity"/>
    <property type="evidence" value="ECO:0007669"/>
    <property type="project" value="UniProtKB-EC"/>
</dbReference>
<gene>
    <name evidence="9" type="ORF">ZT1A5_G5436</name>
</gene>
<dbReference type="EMBL" id="LT882679">
    <property type="protein sequence ID" value="SMY23995.1"/>
    <property type="molecule type" value="Genomic_DNA"/>
</dbReference>
<dbReference type="CDD" id="cd01173">
    <property type="entry name" value="pyridoxal_pyridoxamine_kinase"/>
    <property type="match status" value="1"/>
</dbReference>
<protein>
    <recommendedName>
        <fullName evidence="2">pyridoxal kinase</fullName>
        <ecNumber evidence="2">2.7.1.35</ecNumber>
    </recommendedName>
</protein>
<comment type="similarity">
    <text evidence="1">Belongs to the pyridoxine kinase family.</text>
</comment>
<accession>A0A1Y6LI32</accession>
<dbReference type="InterPro" id="IPR029056">
    <property type="entry name" value="Ribokinase-like"/>
</dbReference>
<dbReference type="GO" id="GO:0005829">
    <property type="term" value="C:cytosol"/>
    <property type="evidence" value="ECO:0007669"/>
    <property type="project" value="TreeGrafter"/>
</dbReference>
<dbReference type="Proteomes" id="UP000215453">
    <property type="component" value="Chromosome 4"/>
</dbReference>
<dbReference type="PANTHER" id="PTHR10534:SF2">
    <property type="entry name" value="PYRIDOXAL KINASE"/>
    <property type="match status" value="1"/>
</dbReference>
<feature type="compositionally biased region" description="Basic and acidic residues" evidence="7">
    <location>
        <begin position="835"/>
        <end position="846"/>
    </location>
</feature>
<dbReference type="InterPro" id="IPR004625">
    <property type="entry name" value="PyrdxlKinase"/>
</dbReference>
<evidence type="ECO:0000259" key="8">
    <source>
        <dbReference type="Pfam" id="PF08543"/>
    </source>
</evidence>
<sequence>MLDFSDRAKMAESDDNNVPETHVLAIASHVTSGYVGNTMATFCMQTLGCEVSAIHTVNYSNHVGYKQFTGRASTPSEVASLYTGLQNTHLDTFSMLLTGYSPSASLVHEIGRIGRSCRLRSNTRPGSFFWILDPVMGDNGRIYVAEDTVPAYKSLLKDADCVLPNQFEAELLSGVRIGDWEGLRGAVEGLHGGYQLAHVVVTSVKLPRGGEGGGRRRRGCFPALPVFFSGTGDMFAALLTARLREAASQAGVLGEKSWRSPDEVVAEELPLAKAMEKVLASMQAVLKDTARHYNEVLRSLEEGEPLNEGKGEEAGKEEDVSRHLKLTRAAEVRVVRNARALREPPNLGEFKAVAVRGGAGEGKEEWKHGRDDEEVKEAADELGVLKVAPGITGQSHQTLLSAELAPAVLHLNSNASPTPVTIKAKVLNYRPLSTHTDESIMQRSSIIGKDCPFPEVAESLEPFIKTRQETNAIRQGLQSTLPLSTIHVSQPISPEDIKPARLTGVRRAYYRALQAHNAAQAKYAAVKEELAQLSTAGEHDAPTPSTESDTGSNFITDSYIPLIRQREKQRKLLVIDKALTKVTQVGSEAIIESFDTVAQREVGELPGLPSASLSADREDSEYDLLRLKKAILSTRQQISEHEKHSARAKKQIEAHGMKVDGKADLKALQKTHMALTMWMESQLGLIGDVEAPTPKAADTTGNANSAPEFTIRDIEELYETYLSARTRLLQLVAHPPAPVPPSAPPFIDSRSQNPSDATNDQHPLLTPSVLALPYLHPLLTAHTTTSSLTQQTSHLRRTLAQSELRTQELLGRLADESHLLPPDLSRSGSGVGGKAWRDAGTEAGGKTREVAMGRVEKGLGFVEMAEGVVREIEGMERGGGGGG</sequence>
<dbReference type="SUPFAM" id="SSF53613">
    <property type="entry name" value="Ribokinase-like"/>
    <property type="match status" value="1"/>
</dbReference>
<evidence type="ECO:0000256" key="5">
    <source>
        <dbReference type="ARBA" id="ARBA00022777"/>
    </source>
</evidence>
<dbReference type="PANTHER" id="PTHR10534">
    <property type="entry name" value="PYRIDOXAL KINASE"/>
    <property type="match status" value="1"/>
</dbReference>
<proteinExistence type="inferred from homology"/>
<feature type="domain" description="Pyridoxamine kinase/Phosphomethylpyrimidine kinase" evidence="8">
    <location>
        <begin position="130"/>
        <end position="245"/>
    </location>
</feature>
<dbReference type="GO" id="GO:0005524">
    <property type="term" value="F:ATP binding"/>
    <property type="evidence" value="ECO:0007669"/>
    <property type="project" value="UniProtKB-KW"/>
</dbReference>
<keyword evidence="6" id="KW-0067">ATP-binding</keyword>
<evidence type="ECO:0000256" key="4">
    <source>
        <dbReference type="ARBA" id="ARBA00022741"/>
    </source>
</evidence>
<evidence type="ECO:0000256" key="2">
    <source>
        <dbReference type="ARBA" id="ARBA00012104"/>
    </source>
</evidence>
<evidence type="ECO:0000256" key="3">
    <source>
        <dbReference type="ARBA" id="ARBA00022679"/>
    </source>
</evidence>
<evidence type="ECO:0000256" key="1">
    <source>
        <dbReference type="ARBA" id="ARBA00008805"/>
    </source>
</evidence>
<keyword evidence="3" id="KW-0808">Transferase</keyword>
<organism evidence="9 10">
    <name type="scientific">Zymoseptoria tritici ST99CH_1A5</name>
    <dbReference type="NCBI Taxonomy" id="1276529"/>
    <lineage>
        <taxon>Eukaryota</taxon>
        <taxon>Fungi</taxon>
        <taxon>Dikarya</taxon>
        <taxon>Ascomycota</taxon>
        <taxon>Pezizomycotina</taxon>
        <taxon>Dothideomycetes</taxon>
        <taxon>Dothideomycetidae</taxon>
        <taxon>Mycosphaerellales</taxon>
        <taxon>Mycosphaerellaceae</taxon>
        <taxon>Zymoseptoria</taxon>
    </lineage>
</organism>
<keyword evidence="5" id="KW-0418">Kinase</keyword>
<dbReference type="GO" id="GO:0009443">
    <property type="term" value="P:pyridoxal 5'-phosphate salvage"/>
    <property type="evidence" value="ECO:0007669"/>
    <property type="project" value="InterPro"/>
</dbReference>
<name>A0A1Y6LI32_ZYMTR</name>
<dbReference type="InterPro" id="IPR013749">
    <property type="entry name" value="PM/HMP-P_kinase-1"/>
</dbReference>
<feature type="compositionally biased region" description="Pro residues" evidence="7">
    <location>
        <begin position="735"/>
        <end position="744"/>
    </location>
</feature>